<feature type="compositionally biased region" description="Low complexity" evidence="2">
    <location>
        <begin position="35"/>
        <end position="48"/>
    </location>
</feature>
<dbReference type="AlphaFoldDB" id="A0A6J4E4W7"/>
<protein>
    <submittedName>
        <fullName evidence="3">Uncharacterized protein</fullName>
    </submittedName>
</protein>
<evidence type="ECO:0000313" key="6">
    <source>
        <dbReference type="Proteomes" id="UP001054892"/>
    </source>
</evidence>
<evidence type="ECO:0000313" key="3">
    <source>
        <dbReference type="EMBL" id="BCG24425.1"/>
    </source>
</evidence>
<sequence length="209" mass="23193">MARVNLILASTAIAAVTAAATLYWRLSAEAQVTTQPAPRATQAPAFAASDAPETTGAPRIDPARMAEYEKRLEFHSAYRDFFKAAPGLSAEAREQQAARLAEEVQAHEQSGELAASESLMLQIALIQATSTDVEEQKARANALLQRYKARSDALEKKLAAKPSPQFDHYKQEEKRIVEEVLAMQNIPDGLSRDEYLRQRLQQAREQAYH</sequence>
<feature type="coiled-coil region" evidence="1">
    <location>
        <begin position="90"/>
        <end position="157"/>
    </location>
</feature>
<organism evidence="3 5">
    <name type="scientific">Pseudomonas tohonis</name>
    <dbReference type="NCBI Taxonomy" id="2725477"/>
    <lineage>
        <taxon>Bacteria</taxon>
        <taxon>Pseudomonadati</taxon>
        <taxon>Pseudomonadota</taxon>
        <taxon>Gammaproteobacteria</taxon>
        <taxon>Pseudomonadales</taxon>
        <taxon>Pseudomonadaceae</taxon>
        <taxon>Pseudomonas</taxon>
    </lineage>
</organism>
<dbReference type="KEGG" id="ptw:TUM18999_26160"/>
<proteinExistence type="predicted"/>
<accession>A0A6J4E4W7</accession>
<feature type="region of interest" description="Disordered" evidence="2">
    <location>
        <begin position="35"/>
        <end position="61"/>
    </location>
</feature>
<reference evidence="3 5" key="1">
    <citation type="submission" date="2020-05" db="EMBL/GenBank/DDBJ databases">
        <title>Characterization of novel class B3 metallo-beta-lactamase from novel Pseudomonas species.</title>
        <authorList>
            <person name="Yamada K."/>
            <person name="Aoki K."/>
            <person name="Ishii Y."/>
        </authorList>
    </citation>
    <scope>NUCLEOTIDE SEQUENCE [LARGE SCALE GENOMIC DNA]</scope>
    <source>
        <strain evidence="3 5">TUM18999</strain>
        <strain evidence="4 6">TUM20286</strain>
    </source>
</reference>
<gene>
    <name evidence="3" type="ORF">TUM18999_26160</name>
    <name evidence="4" type="ORF">TUM20286_19690</name>
</gene>
<keyword evidence="1" id="KW-0175">Coiled coil</keyword>
<dbReference type="RefSeq" id="WP_173174294.1">
    <property type="nucleotide sequence ID" value="NZ_AP023189.1"/>
</dbReference>
<evidence type="ECO:0000256" key="1">
    <source>
        <dbReference type="SAM" id="Coils"/>
    </source>
</evidence>
<evidence type="ECO:0000256" key="2">
    <source>
        <dbReference type="SAM" id="MobiDB-lite"/>
    </source>
</evidence>
<keyword evidence="6" id="KW-1185">Reference proteome</keyword>
<dbReference type="EMBL" id="AP023189">
    <property type="protein sequence ID" value="BCG24425.1"/>
    <property type="molecule type" value="Genomic_DNA"/>
</dbReference>
<name>A0A6J4E4W7_9PSED</name>
<evidence type="ECO:0000313" key="4">
    <source>
        <dbReference type="EMBL" id="GJN52217.1"/>
    </source>
</evidence>
<evidence type="ECO:0000313" key="5">
    <source>
        <dbReference type="Proteomes" id="UP000509383"/>
    </source>
</evidence>
<dbReference type="Proteomes" id="UP001054892">
    <property type="component" value="Unassembled WGS sequence"/>
</dbReference>
<dbReference type="EMBL" id="BQKM01000003">
    <property type="protein sequence ID" value="GJN52217.1"/>
    <property type="molecule type" value="Genomic_DNA"/>
</dbReference>
<dbReference type="Proteomes" id="UP000509383">
    <property type="component" value="Chromosome"/>
</dbReference>